<dbReference type="FunFam" id="2.40.70.10:FF:000115">
    <property type="entry name" value="Lysosomal aspartic protease"/>
    <property type="match status" value="1"/>
</dbReference>
<evidence type="ECO:0000256" key="4">
    <source>
        <dbReference type="ARBA" id="ARBA00022801"/>
    </source>
</evidence>
<keyword evidence="5" id="KW-0865">Zymogen</keyword>
<dbReference type="PROSITE" id="PS00141">
    <property type="entry name" value="ASP_PROTEASE"/>
    <property type="match status" value="2"/>
</dbReference>
<keyword evidence="6 8" id="KW-1015">Disulfide bond</keyword>
<feature type="disulfide bond" evidence="8">
    <location>
        <begin position="140"/>
        <end position="171"/>
    </location>
</feature>
<dbReference type="PROSITE" id="PS51767">
    <property type="entry name" value="PEPTIDASE_A1"/>
    <property type="match status" value="1"/>
</dbReference>
<dbReference type="Gene3D" id="1.10.225.10">
    <property type="entry name" value="Saposin-like"/>
    <property type="match status" value="1"/>
</dbReference>
<dbReference type="Proteomes" id="UP001055439">
    <property type="component" value="Chromosome 9"/>
</dbReference>
<dbReference type="InterPro" id="IPR011001">
    <property type="entry name" value="Saposin-like"/>
</dbReference>
<feature type="domain" description="Saposin B-type" evidence="11">
    <location>
        <begin position="386"/>
        <end position="427"/>
    </location>
</feature>
<dbReference type="Pfam" id="PF05184">
    <property type="entry name" value="SapB_1"/>
    <property type="match status" value="1"/>
</dbReference>
<evidence type="ECO:0000259" key="11">
    <source>
        <dbReference type="PROSITE" id="PS50015"/>
    </source>
</evidence>
<dbReference type="PANTHER" id="PTHR47966">
    <property type="entry name" value="BETA-SITE APP-CLEAVING ENZYME, ISOFORM A-RELATED"/>
    <property type="match status" value="1"/>
</dbReference>
<keyword evidence="4 9" id="KW-0378">Hydrolase</keyword>
<reference evidence="13" key="1">
    <citation type="submission" date="2022-05" db="EMBL/GenBank/DDBJ databases">
        <title>The Musa troglodytarum L. genome provides insights into the mechanism of non-climacteric behaviour and enrichment of carotenoids.</title>
        <authorList>
            <person name="Wang J."/>
        </authorList>
    </citation>
    <scope>NUCLEOTIDE SEQUENCE</scope>
    <source>
        <tissue evidence="13">Leaf</tissue>
    </source>
</reference>
<dbReference type="Gene3D" id="2.40.70.10">
    <property type="entry name" value="Acid Proteases"/>
    <property type="match status" value="2"/>
</dbReference>
<organism evidence="13 14">
    <name type="scientific">Musa troglodytarum</name>
    <name type="common">fe'i banana</name>
    <dbReference type="NCBI Taxonomy" id="320322"/>
    <lineage>
        <taxon>Eukaryota</taxon>
        <taxon>Viridiplantae</taxon>
        <taxon>Streptophyta</taxon>
        <taxon>Embryophyta</taxon>
        <taxon>Tracheophyta</taxon>
        <taxon>Spermatophyta</taxon>
        <taxon>Magnoliopsida</taxon>
        <taxon>Liliopsida</taxon>
        <taxon>Zingiberales</taxon>
        <taxon>Musaceae</taxon>
        <taxon>Musa</taxon>
    </lineage>
</organism>
<evidence type="ECO:0000313" key="14">
    <source>
        <dbReference type="Proteomes" id="UP001055439"/>
    </source>
</evidence>
<dbReference type="EMBL" id="CP097511">
    <property type="protein sequence ID" value="URE49632.1"/>
    <property type="molecule type" value="Genomic_DNA"/>
</dbReference>
<dbReference type="InterPro" id="IPR033121">
    <property type="entry name" value="PEPTIDASE_A1"/>
</dbReference>
<dbReference type="InterPro" id="IPR008139">
    <property type="entry name" value="SaposinB_dom"/>
</dbReference>
<evidence type="ECO:0000256" key="8">
    <source>
        <dbReference type="PIRSR" id="PIRSR601461-2"/>
    </source>
</evidence>
<keyword evidence="14" id="KW-1185">Reference proteome</keyword>
<feature type="chain" id="PRO_5039288091" evidence="10">
    <location>
        <begin position="32"/>
        <end position="503"/>
    </location>
</feature>
<accession>A0A9E7IKZ8</accession>
<dbReference type="SUPFAM" id="SSF47862">
    <property type="entry name" value="Saposin"/>
    <property type="match status" value="1"/>
</dbReference>
<evidence type="ECO:0000256" key="2">
    <source>
        <dbReference type="ARBA" id="ARBA00022670"/>
    </source>
</evidence>
<dbReference type="PROSITE" id="PS50015">
    <property type="entry name" value="SAP_B"/>
    <property type="match status" value="2"/>
</dbReference>
<dbReference type="PANTHER" id="PTHR47966:SF76">
    <property type="entry name" value="ASPARTIC PROTEINASE A1"/>
    <property type="match status" value="1"/>
</dbReference>
<dbReference type="InterPro" id="IPR001461">
    <property type="entry name" value="Aspartic_peptidase_A1"/>
</dbReference>
<gene>
    <name evidence="13" type="ORF">MUK42_14597</name>
</gene>
<dbReference type="SUPFAM" id="SSF50630">
    <property type="entry name" value="Acid proteases"/>
    <property type="match status" value="1"/>
</dbReference>
<dbReference type="OrthoDB" id="627258at2759"/>
<dbReference type="Pfam" id="PF00026">
    <property type="entry name" value="Asp"/>
    <property type="match status" value="2"/>
</dbReference>
<proteinExistence type="inferred from homology"/>
<dbReference type="GO" id="GO:0004190">
    <property type="term" value="F:aspartic-type endopeptidase activity"/>
    <property type="evidence" value="ECO:0007669"/>
    <property type="project" value="UniProtKB-KW"/>
</dbReference>
<evidence type="ECO:0000256" key="7">
    <source>
        <dbReference type="ARBA" id="ARBA00023180"/>
    </source>
</evidence>
<dbReference type="AlphaFoldDB" id="A0A9E7IKZ8"/>
<dbReference type="Pfam" id="PF03489">
    <property type="entry name" value="SapB_2"/>
    <property type="match status" value="1"/>
</dbReference>
<dbReference type="InterPro" id="IPR008138">
    <property type="entry name" value="SapB_2"/>
</dbReference>
<dbReference type="GO" id="GO:0006508">
    <property type="term" value="P:proteolysis"/>
    <property type="evidence" value="ECO:0007669"/>
    <property type="project" value="UniProtKB-KW"/>
</dbReference>
<feature type="domain" description="Peptidase A1" evidence="12">
    <location>
        <begin position="109"/>
        <end position="503"/>
    </location>
</feature>
<sequence length="503" mass="54297">MSVMSRVSACMMKMSRAFAACLLLLLSLVVCLPGSSDGLVRIGLKKRPLDLTGQLAARLSHPDELGVLAARKYGPLLRDSLGLEHGPDGPAEPDDGNIVALKNYMNAQYFGEIGIGSPPQNFTVIFDTGSSNFWVPSSKCYFSVSQLAILIDLKKVMKGVIMVVLVAQVACFFHTKYKSSRSSTYQKNGKSANIHYGTGSISGFFSEDHVTIGDIVIKDQAFIEATREPSITFLVAKFDGIFGLGFEEISVGNAVPIWYNMVNQSLVKEPIFSFWFNRNANEGEGGFCSGGCAAIADSGTSLIAGPTTVIAEVNQKIGADGVVSQQCKAVVAQYGETIMNMILAKEEPAKICSKIGICAFNGPQGVSLGIKSVVDNQVEKLDSGISNGMCSYCEMAVVWMQNQLMQNKTLEQVLNYLDELCERIPSPMGESAVDCNSLSSMPVITFNIGGRNFDLRPEQYILKVASGGSEECISGFTALDVPQGPLWYVTFSICFYNAYSYSG</sequence>
<evidence type="ECO:0000256" key="9">
    <source>
        <dbReference type="RuleBase" id="RU000454"/>
    </source>
</evidence>
<dbReference type="GO" id="GO:0006629">
    <property type="term" value="P:lipid metabolic process"/>
    <property type="evidence" value="ECO:0007669"/>
    <property type="project" value="InterPro"/>
</dbReference>
<dbReference type="InterPro" id="IPR007856">
    <property type="entry name" value="SapB_1"/>
</dbReference>
<keyword evidence="10" id="KW-0732">Signal</keyword>
<dbReference type="PRINTS" id="PR00792">
    <property type="entry name" value="PEPSIN"/>
</dbReference>
<evidence type="ECO:0000256" key="6">
    <source>
        <dbReference type="ARBA" id="ARBA00023157"/>
    </source>
</evidence>
<comment type="similarity">
    <text evidence="1 9">Belongs to the peptidase A1 family.</text>
</comment>
<evidence type="ECO:0000256" key="3">
    <source>
        <dbReference type="ARBA" id="ARBA00022750"/>
    </source>
</evidence>
<evidence type="ECO:0000313" key="13">
    <source>
        <dbReference type="EMBL" id="URE49632.1"/>
    </source>
</evidence>
<keyword evidence="7" id="KW-0325">Glycoprotein</keyword>
<evidence type="ECO:0000256" key="1">
    <source>
        <dbReference type="ARBA" id="ARBA00007447"/>
    </source>
</evidence>
<name>A0A9E7IKZ8_9LILI</name>
<dbReference type="InterPro" id="IPR021109">
    <property type="entry name" value="Peptidase_aspartic_dom_sf"/>
</dbReference>
<feature type="signal peptide" evidence="10">
    <location>
        <begin position="1"/>
        <end position="31"/>
    </location>
</feature>
<evidence type="ECO:0000259" key="12">
    <source>
        <dbReference type="PROSITE" id="PS51767"/>
    </source>
</evidence>
<dbReference type="InterPro" id="IPR001969">
    <property type="entry name" value="Aspartic_peptidase_AS"/>
</dbReference>
<keyword evidence="3 9" id="KW-0064">Aspartyl protease</keyword>
<keyword evidence="2 9" id="KW-0645">Protease</keyword>
<feature type="domain" description="Saposin B-type" evidence="11">
    <location>
        <begin position="322"/>
        <end position="362"/>
    </location>
</feature>
<evidence type="ECO:0000256" key="5">
    <source>
        <dbReference type="ARBA" id="ARBA00023145"/>
    </source>
</evidence>
<protein>
    <submittedName>
        <fullName evidence="13">Saposin-like type B, region 2</fullName>
    </submittedName>
</protein>
<evidence type="ECO:0000256" key="10">
    <source>
        <dbReference type="SAM" id="SignalP"/>
    </source>
</evidence>